<sequence>MLENFSRTVRNYVPTSIPVPTAAPSPPRVSMPISFGNFMGHSPTHSSERESLTGTPPSERRRVRRSSGQHFSRSRASVVGSPEVQTSIPGRLVMNVRYRRVLLLGYSSGFQMCDCNNLAPVPEVLNLSAPS</sequence>
<keyword evidence="3" id="KW-1185">Reference proteome</keyword>
<organism evidence="2 3">
    <name type="scientific">Boletus reticuloceps</name>
    <dbReference type="NCBI Taxonomy" id="495285"/>
    <lineage>
        <taxon>Eukaryota</taxon>
        <taxon>Fungi</taxon>
        <taxon>Dikarya</taxon>
        <taxon>Basidiomycota</taxon>
        <taxon>Agaricomycotina</taxon>
        <taxon>Agaricomycetes</taxon>
        <taxon>Agaricomycetidae</taxon>
        <taxon>Boletales</taxon>
        <taxon>Boletineae</taxon>
        <taxon>Boletaceae</taxon>
        <taxon>Boletoideae</taxon>
        <taxon>Boletus</taxon>
    </lineage>
</organism>
<evidence type="ECO:0000313" key="2">
    <source>
        <dbReference type="EMBL" id="KAG6373946.1"/>
    </source>
</evidence>
<protein>
    <submittedName>
        <fullName evidence="2">Uncharacterized protein</fullName>
    </submittedName>
</protein>
<evidence type="ECO:0000313" key="3">
    <source>
        <dbReference type="Proteomes" id="UP000683000"/>
    </source>
</evidence>
<feature type="region of interest" description="Disordered" evidence="1">
    <location>
        <begin position="15"/>
        <end position="85"/>
    </location>
</feature>
<comment type="caution">
    <text evidence="2">The sequence shown here is derived from an EMBL/GenBank/DDBJ whole genome shotgun (WGS) entry which is preliminary data.</text>
</comment>
<proteinExistence type="predicted"/>
<dbReference type="OrthoDB" id="10402261at2759"/>
<name>A0A8I2YL63_9AGAM</name>
<dbReference type="EMBL" id="JAGFBS010000020">
    <property type="protein sequence ID" value="KAG6373946.1"/>
    <property type="molecule type" value="Genomic_DNA"/>
</dbReference>
<accession>A0A8I2YL63</accession>
<dbReference type="AlphaFoldDB" id="A0A8I2YL63"/>
<gene>
    <name evidence="2" type="ORF">JVT61DRAFT_6110</name>
</gene>
<dbReference type="Proteomes" id="UP000683000">
    <property type="component" value="Unassembled WGS sequence"/>
</dbReference>
<reference evidence="2" key="1">
    <citation type="submission" date="2021-03" db="EMBL/GenBank/DDBJ databases">
        <title>Evolutionary innovations through gain and loss of genes in the ectomycorrhizal Boletales.</title>
        <authorList>
            <person name="Wu G."/>
            <person name="Miyauchi S."/>
            <person name="Morin E."/>
            <person name="Yang Z.-L."/>
            <person name="Xu J."/>
            <person name="Martin F.M."/>
        </authorList>
    </citation>
    <scope>NUCLEOTIDE SEQUENCE</scope>
    <source>
        <strain evidence="2">BR01</strain>
    </source>
</reference>
<evidence type="ECO:0000256" key="1">
    <source>
        <dbReference type="SAM" id="MobiDB-lite"/>
    </source>
</evidence>